<evidence type="ECO:0000256" key="1">
    <source>
        <dbReference type="SAM" id="Phobius"/>
    </source>
</evidence>
<organism evidence="2 3">
    <name type="scientific">Immersiella caudata</name>
    <dbReference type="NCBI Taxonomy" id="314043"/>
    <lineage>
        <taxon>Eukaryota</taxon>
        <taxon>Fungi</taxon>
        <taxon>Dikarya</taxon>
        <taxon>Ascomycota</taxon>
        <taxon>Pezizomycotina</taxon>
        <taxon>Sordariomycetes</taxon>
        <taxon>Sordariomycetidae</taxon>
        <taxon>Sordariales</taxon>
        <taxon>Lasiosphaeriaceae</taxon>
        <taxon>Immersiella</taxon>
    </lineage>
</organism>
<keyword evidence="1" id="KW-1133">Transmembrane helix</keyword>
<feature type="transmembrane region" description="Helical" evidence="1">
    <location>
        <begin position="21"/>
        <end position="41"/>
    </location>
</feature>
<dbReference type="PANTHER" id="PTHR35040:SF9">
    <property type="entry name" value="4-LIKE CELL SURFACE PROTEIN, PUTATIVE (AFU_ORTHOLOGUE AFUA_4G14080)-RELATED"/>
    <property type="match status" value="1"/>
</dbReference>
<keyword evidence="1" id="KW-0472">Membrane</keyword>
<accession>A0AA39XH34</accession>
<evidence type="ECO:0000313" key="3">
    <source>
        <dbReference type="Proteomes" id="UP001175000"/>
    </source>
</evidence>
<dbReference type="EMBL" id="JAULSU010000001">
    <property type="protein sequence ID" value="KAK0633883.1"/>
    <property type="molecule type" value="Genomic_DNA"/>
</dbReference>
<dbReference type="Proteomes" id="UP001175000">
    <property type="component" value="Unassembled WGS sequence"/>
</dbReference>
<dbReference type="AlphaFoldDB" id="A0AA39XH34"/>
<gene>
    <name evidence="2" type="ORF">B0T14DRAFT_561422</name>
</gene>
<evidence type="ECO:0000313" key="2">
    <source>
        <dbReference type="EMBL" id="KAK0633883.1"/>
    </source>
</evidence>
<reference evidence="2" key="1">
    <citation type="submission" date="2023-06" db="EMBL/GenBank/DDBJ databases">
        <title>Genome-scale phylogeny and comparative genomics of the fungal order Sordariales.</title>
        <authorList>
            <consortium name="Lawrence Berkeley National Laboratory"/>
            <person name="Hensen N."/>
            <person name="Bonometti L."/>
            <person name="Westerberg I."/>
            <person name="Brannstrom I.O."/>
            <person name="Guillou S."/>
            <person name="Cros-Aarteil S."/>
            <person name="Calhoun S."/>
            <person name="Haridas S."/>
            <person name="Kuo A."/>
            <person name="Mondo S."/>
            <person name="Pangilinan J."/>
            <person name="Riley R."/>
            <person name="Labutti K."/>
            <person name="Andreopoulos B."/>
            <person name="Lipzen A."/>
            <person name="Chen C."/>
            <person name="Yanf M."/>
            <person name="Daum C."/>
            <person name="Ng V."/>
            <person name="Clum A."/>
            <person name="Steindorff A."/>
            <person name="Ohm R."/>
            <person name="Martin F."/>
            <person name="Silar P."/>
            <person name="Natvig D."/>
            <person name="Lalanne C."/>
            <person name="Gautier V."/>
            <person name="Ament-Velasquez S.L."/>
            <person name="Kruys A."/>
            <person name="Hutchinson M.I."/>
            <person name="Powell A.J."/>
            <person name="Barry K."/>
            <person name="Miller A.N."/>
            <person name="Grigoriev I.V."/>
            <person name="Debuchy R."/>
            <person name="Gladieux P."/>
            <person name="Thoren M.H."/>
            <person name="Johannesson H."/>
        </authorList>
    </citation>
    <scope>NUCLEOTIDE SEQUENCE</scope>
    <source>
        <strain evidence="2">CBS 606.72</strain>
    </source>
</reference>
<protein>
    <submittedName>
        <fullName evidence="2">Uncharacterized protein</fullName>
    </submittedName>
</protein>
<dbReference type="InterPro" id="IPR021986">
    <property type="entry name" value="Spherulin4"/>
</dbReference>
<comment type="caution">
    <text evidence="2">The sequence shown here is derived from an EMBL/GenBank/DDBJ whole genome shotgun (WGS) entry which is preliminary data.</text>
</comment>
<keyword evidence="1" id="KW-0812">Transmembrane</keyword>
<dbReference type="PANTHER" id="PTHR35040">
    <property type="match status" value="1"/>
</dbReference>
<proteinExistence type="predicted"/>
<sequence>MTFYGDLKFSITRTPVLNMKLKVSFLLAPVAVATHLIIPLYQYPAGNGAAWNPILEAVQNKTNLNATIIINPGNGPGNGVVDPQYLVVSLLPYMEQSAGEMLS</sequence>
<dbReference type="Pfam" id="PF12138">
    <property type="entry name" value="Spherulin4"/>
    <property type="match status" value="1"/>
</dbReference>
<name>A0AA39XH34_9PEZI</name>
<keyword evidence="3" id="KW-1185">Reference proteome</keyword>